<evidence type="ECO:0000313" key="6">
    <source>
        <dbReference type="Proteomes" id="UP000199603"/>
    </source>
</evidence>
<evidence type="ECO:0000256" key="3">
    <source>
        <dbReference type="ARBA" id="ARBA00023163"/>
    </source>
</evidence>
<sequence>MNSGVSAAVRRIIRTEFREIALTRPMDRIDVELLRLLRNNARLPNKTLAEKVGVAPSTALERIRRLRESGVIEGYHAEFEPRAVGIGLQAMVAVRMARHSRELLDGFRQHLLQLPEVLAFYHVAGANDFQVHVAVRDSDHLRDFALDAFTRRPEVAHIETSLIFEFRRSPEMPIYVEQDKD</sequence>
<dbReference type="InterPro" id="IPR036390">
    <property type="entry name" value="WH_DNA-bd_sf"/>
</dbReference>
<dbReference type="CDD" id="cd00090">
    <property type="entry name" value="HTH_ARSR"/>
    <property type="match status" value="1"/>
</dbReference>
<dbReference type="PRINTS" id="PR00033">
    <property type="entry name" value="HTHASNC"/>
</dbReference>
<name>A0A1G6X787_9GAMM</name>
<dbReference type="InterPro" id="IPR019887">
    <property type="entry name" value="Tscrpt_reg_AsnC/Lrp_C"/>
</dbReference>
<evidence type="ECO:0000256" key="2">
    <source>
        <dbReference type="ARBA" id="ARBA00023125"/>
    </source>
</evidence>
<dbReference type="Gene3D" id="3.30.70.920">
    <property type="match status" value="1"/>
</dbReference>
<dbReference type="InterPro" id="IPR000485">
    <property type="entry name" value="AsnC-type_HTH_dom"/>
</dbReference>
<dbReference type="GO" id="GO:0043565">
    <property type="term" value="F:sequence-specific DNA binding"/>
    <property type="evidence" value="ECO:0007669"/>
    <property type="project" value="InterPro"/>
</dbReference>
<dbReference type="InterPro" id="IPR036388">
    <property type="entry name" value="WH-like_DNA-bd_sf"/>
</dbReference>
<dbReference type="STRING" id="265719.SAMN04488509_10676"/>
<keyword evidence="2" id="KW-0238">DNA-binding</keyword>
<keyword evidence="6" id="KW-1185">Reference proteome</keyword>
<dbReference type="InterPro" id="IPR011991">
    <property type="entry name" value="ArsR-like_HTH"/>
</dbReference>
<evidence type="ECO:0000256" key="1">
    <source>
        <dbReference type="ARBA" id="ARBA00023015"/>
    </source>
</evidence>
<proteinExistence type="predicted"/>
<accession>A0A1G6X787</accession>
<dbReference type="InterPro" id="IPR011008">
    <property type="entry name" value="Dimeric_a/b-barrel"/>
</dbReference>
<dbReference type="SUPFAM" id="SSF46785">
    <property type="entry name" value="Winged helix' DNA-binding domain"/>
    <property type="match status" value="1"/>
</dbReference>
<dbReference type="Pfam" id="PF13404">
    <property type="entry name" value="HTH_AsnC-type"/>
    <property type="match status" value="1"/>
</dbReference>
<dbReference type="SUPFAM" id="SSF54909">
    <property type="entry name" value="Dimeric alpha+beta barrel"/>
    <property type="match status" value="1"/>
</dbReference>
<evidence type="ECO:0000259" key="4">
    <source>
        <dbReference type="PROSITE" id="PS50956"/>
    </source>
</evidence>
<dbReference type="SMART" id="SM00344">
    <property type="entry name" value="HTH_ASNC"/>
    <property type="match status" value="1"/>
</dbReference>
<protein>
    <submittedName>
        <fullName evidence="5">Transcriptional regulator, AsnC family</fullName>
    </submittedName>
</protein>
<dbReference type="Proteomes" id="UP000199603">
    <property type="component" value="Unassembled WGS sequence"/>
</dbReference>
<organism evidence="5 6">
    <name type="scientific">Aquimonas voraii</name>
    <dbReference type="NCBI Taxonomy" id="265719"/>
    <lineage>
        <taxon>Bacteria</taxon>
        <taxon>Pseudomonadati</taxon>
        <taxon>Pseudomonadota</taxon>
        <taxon>Gammaproteobacteria</taxon>
        <taxon>Lysobacterales</taxon>
        <taxon>Lysobacteraceae</taxon>
        <taxon>Aquimonas</taxon>
    </lineage>
</organism>
<dbReference type="GO" id="GO:0005829">
    <property type="term" value="C:cytosol"/>
    <property type="evidence" value="ECO:0007669"/>
    <property type="project" value="TreeGrafter"/>
</dbReference>
<dbReference type="InterPro" id="IPR019888">
    <property type="entry name" value="Tscrpt_reg_AsnC-like"/>
</dbReference>
<dbReference type="GO" id="GO:0006355">
    <property type="term" value="P:regulation of DNA-templated transcription"/>
    <property type="evidence" value="ECO:0007669"/>
    <property type="project" value="UniProtKB-ARBA"/>
</dbReference>
<dbReference type="PROSITE" id="PS50956">
    <property type="entry name" value="HTH_ASNC_2"/>
    <property type="match status" value="1"/>
</dbReference>
<keyword evidence="3" id="KW-0804">Transcription</keyword>
<evidence type="ECO:0000313" key="5">
    <source>
        <dbReference type="EMBL" id="SDD74030.1"/>
    </source>
</evidence>
<dbReference type="PANTHER" id="PTHR30154">
    <property type="entry name" value="LEUCINE-RESPONSIVE REGULATORY PROTEIN"/>
    <property type="match status" value="1"/>
</dbReference>
<feature type="domain" description="HTH asnC-type" evidence="4">
    <location>
        <begin position="26"/>
        <end position="87"/>
    </location>
</feature>
<reference evidence="5 6" key="1">
    <citation type="submission" date="2016-10" db="EMBL/GenBank/DDBJ databases">
        <authorList>
            <person name="de Groot N.N."/>
        </authorList>
    </citation>
    <scope>NUCLEOTIDE SEQUENCE [LARGE SCALE GENOMIC DNA]</scope>
    <source>
        <strain evidence="5 6">DSM 16957</strain>
    </source>
</reference>
<dbReference type="EMBL" id="FNAG01000006">
    <property type="protein sequence ID" value="SDD74030.1"/>
    <property type="molecule type" value="Genomic_DNA"/>
</dbReference>
<gene>
    <name evidence="5" type="ORF">SAMN04488509_10676</name>
</gene>
<dbReference type="AlphaFoldDB" id="A0A1G6X787"/>
<dbReference type="PANTHER" id="PTHR30154:SF54">
    <property type="entry name" value="POSSIBLE TRANSCRIPTIONAL REGULATORY PROTEIN (PROBABLY LRP_ASNC-FAMILY)"/>
    <property type="match status" value="1"/>
</dbReference>
<dbReference type="GO" id="GO:0043200">
    <property type="term" value="P:response to amino acid"/>
    <property type="evidence" value="ECO:0007669"/>
    <property type="project" value="TreeGrafter"/>
</dbReference>
<dbReference type="Pfam" id="PF01037">
    <property type="entry name" value="AsnC_trans_reg"/>
    <property type="match status" value="1"/>
</dbReference>
<keyword evidence="1" id="KW-0805">Transcription regulation</keyword>
<dbReference type="Gene3D" id="1.10.10.10">
    <property type="entry name" value="Winged helix-like DNA-binding domain superfamily/Winged helix DNA-binding domain"/>
    <property type="match status" value="1"/>
</dbReference>